<dbReference type="InterPro" id="IPR056866">
    <property type="entry name" value="Znf_WRKY19"/>
</dbReference>
<feature type="region of interest" description="Disordered" evidence="1">
    <location>
        <begin position="53"/>
        <end position="78"/>
    </location>
</feature>
<accession>A0A067BP18</accession>
<evidence type="ECO:0000256" key="1">
    <source>
        <dbReference type="SAM" id="MobiDB-lite"/>
    </source>
</evidence>
<reference evidence="3 4" key="1">
    <citation type="journal article" date="2013" name="PLoS Genet.">
        <title>Distinctive expansion of potential virulence genes in the genome of the oomycete fish pathogen Saprolegnia parasitica.</title>
        <authorList>
            <person name="Jiang R.H."/>
            <person name="de Bruijn I."/>
            <person name="Haas B.J."/>
            <person name="Belmonte R."/>
            <person name="Lobach L."/>
            <person name="Christie J."/>
            <person name="van den Ackerveken G."/>
            <person name="Bottin A."/>
            <person name="Bulone V."/>
            <person name="Diaz-Moreno S.M."/>
            <person name="Dumas B."/>
            <person name="Fan L."/>
            <person name="Gaulin E."/>
            <person name="Govers F."/>
            <person name="Grenville-Briggs L.J."/>
            <person name="Horner N.R."/>
            <person name="Levin J.Z."/>
            <person name="Mammella M."/>
            <person name="Meijer H.J."/>
            <person name="Morris P."/>
            <person name="Nusbaum C."/>
            <person name="Oome S."/>
            <person name="Phillips A.J."/>
            <person name="van Rooyen D."/>
            <person name="Rzeszutek E."/>
            <person name="Saraiva M."/>
            <person name="Secombes C.J."/>
            <person name="Seidl M.F."/>
            <person name="Snel B."/>
            <person name="Stassen J.H."/>
            <person name="Sykes S."/>
            <person name="Tripathy S."/>
            <person name="van den Berg H."/>
            <person name="Vega-Arreguin J.C."/>
            <person name="Wawra S."/>
            <person name="Young S.K."/>
            <person name="Zeng Q."/>
            <person name="Dieguez-Uribeondo J."/>
            <person name="Russ C."/>
            <person name="Tyler B.M."/>
            <person name="van West P."/>
        </authorList>
    </citation>
    <scope>NUCLEOTIDE SEQUENCE [LARGE SCALE GENOMIC DNA]</scope>
    <source>
        <strain evidence="3 4">CBS 223.65</strain>
    </source>
</reference>
<proteinExistence type="predicted"/>
<dbReference type="AlphaFoldDB" id="A0A067BP18"/>
<feature type="compositionally biased region" description="Polar residues" evidence="1">
    <location>
        <begin position="53"/>
        <end position="63"/>
    </location>
</feature>
<dbReference type="OrthoDB" id="59299at2759"/>
<gene>
    <name evidence="3" type="ORF">SPRG_14583</name>
</gene>
<dbReference type="EMBL" id="KK583327">
    <property type="protein sequence ID" value="KDO20003.1"/>
    <property type="molecule type" value="Genomic_DNA"/>
</dbReference>
<dbReference type="Proteomes" id="UP000030745">
    <property type="component" value="Unassembled WGS sequence"/>
</dbReference>
<dbReference type="KEGG" id="spar:SPRG_14583"/>
<sequence length="281" mass="29919">MPSDDESEYSLGGDEDAVSLDWAMSSDALGTFVDDVASALSRDNDIAAAFGTTSSQHQMSPQRVHNAKRPVKTSPPKEIHGRCLTPNCPVALTYRGFCKAHGGTRRCNVAYCPKGRQGGAQFCIAHGGGKCCKTEGCVRTAQSRGLCKAHGGGARCKNDDCEKSAQRGGYCRTHGGVQLCAVAGCSNGVQRGGKCAKHDIVRLCSVRNCGQTDRGGGLCATHRRNKVCKVDGCNRLYVRSTLGLPVDMGFCAVHQRALDPSALLETYDDDDNDDDQKDALL</sequence>
<dbReference type="RefSeq" id="XP_012209306.1">
    <property type="nucleotide sequence ID" value="XM_012353916.1"/>
</dbReference>
<evidence type="ECO:0000259" key="2">
    <source>
        <dbReference type="Pfam" id="PF24906"/>
    </source>
</evidence>
<dbReference type="PANTHER" id="PTHR31827">
    <property type="entry name" value="EMB|CAB89363.1"/>
    <property type="match status" value="1"/>
</dbReference>
<dbReference type="Pfam" id="PF24906">
    <property type="entry name" value="Zf_WRKY19"/>
    <property type="match status" value="2"/>
</dbReference>
<protein>
    <recommendedName>
        <fullName evidence="2">WRKY19-like zinc finger domain-containing protein</fullName>
    </recommendedName>
</protein>
<feature type="domain" description="WRKY19-like zinc finger" evidence="2">
    <location>
        <begin position="129"/>
        <end position="152"/>
    </location>
</feature>
<name>A0A067BP18_SAPPC</name>
<dbReference type="GeneID" id="24136380"/>
<dbReference type="OMA" id="GGKCAKH"/>
<dbReference type="VEuPathDB" id="FungiDB:SPRG_14583"/>
<organism evidence="3 4">
    <name type="scientific">Saprolegnia parasitica (strain CBS 223.65)</name>
    <dbReference type="NCBI Taxonomy" id="695850"/>
    <lineage>
        <taxon>Eukaryota</taxon>
        <taxon>Sar</taxon>
        <taxon>Stramenopiles</taxon>
        <taxon>Oomycota</taxon>
        <taxon>Saprolegniomycetes</taxon>
        <taxon>Saprolegniales</taxon>
        <taxon>Saprolegniaceae</taxon>
        <taxon>Saprolegnia</taxon>
    </lineage>
</organism>
<feature type="domain" description="WRKY19-like zinc finger" evidence="2">
    <location>
        <begin position="153"/>
        <end position="176"/>
    </location>
</feature>
<dbReference type="PANTHER" id="PTHR31827:SF1">
    <property type="entry name" value="EMB|CAB89363.1"/>
    <property type="match status" value="1"/>
</dbReference>
<dbReference type="STRING" id="695850.A0A067BP18"/>
<evidence type="ECO:0000313" key="3">
    <source>
        <dbReference type="EMBL" id="KDO20003.1"/>
    </source>
</evidence>
<evidence type="ECO:0000313" key="4">
    <source>
        <dbReference type="Proteomes" id="UP000030745"/>
    </source>
</evidence>
<keyword evidence="4" id="KW-1185">Reference proteome</keyword>